<dbReference type="InterPro" id="IPR036986">
    <property type="entry name" value="S4_RNA-bd_sf"/>
</dbReference>
<organism evidence="11 12">
    <name type="scientific">Candidatus Providencia siddallii</name>
    <dbReference type="NCBI Taxonomy" id="1715285"/>
    <lineage>
        <taxon>Bacteria</taxon>
        <taxon>Pseudomonadati</taxon>
        <taxon>Pseudomonadota</taxon>
        <taxon>Gammaproteobacteria</taxon>
        <taxon>Enterobacterales</taxon>
        <taxon>Morganellaceae</taxon>
        <taxon>Providencia</taxon>
    </lineage>
</organism>
<keyword evidence="3 8" id="KW-0067">ATP-binding</keyword>
<dbReference type="InterPro" id="IPR024107">
    <property type="entry name" value="Tyr-tRNA-ligase_bac_1"/>
</dbReference>
<feature type="binding site" evidence="8">
    <location>
        <position position="174"/>
    </location>
    <ligand>
        <name>L-tyrosine</name>
        <dbReference type="ChEBI" id="CHEBI:58315"/>
    </ligand>
</feature>
<dbReference type="InterPro" id="IPR001412">
    <property type="entry name" value="aa-tRNA-synth_I_CS"/>
</dbReference>
<comment type="similarity">
    <text evidence="8">Belongs to the class-I aminoacyl-tRNA synthetase family. TyrS type 1 subfamily.</text>
</comment>
<sequence>MSKNIINKLYERDLIVQLSNKDKLIKRLKEKQISLYCGFDPTSDSLHIGHLIPLLCLNRFKLKGHKTIVLIGGATALIGDPSFKNIERNINQIEIIQEYTLKIKHQVSKILNHNNEKKNTIIINNYDWFNKINLLTFLRDIGKHFSINKMINKEFIKQRLNHNNLGISFTEFSYNLLQSYDFAILNKNYDVELQIGGSDQWGNIISGIDLTKRLNKKHVFGITHPLIIKNDGTKFGKSETETIWLDPKKTSPYKFYQFWINISDNDVFKFLKFFTFMKLNDINELEKNQKNNKNYNAQYILAEKITKLVHGENNFISASRISKNLFSNKILNLTKSDFEQLEQDGIPCITLHEGIDLQQALVESKLFKSRNQARIAISLNEVSINSEKKTDPLYIFNNTDRLFKHFTLIKKGKKNNFLIKWITKN</sequence>
<evidence type="ECO:0000256" key="6">
    <source>
        <dbReference type="ARBA" id="ARBA00023146"/>
    </source>
</evidence>
<dbReference type="RefSeq" id="WP_341764876.1">
    <property type="nucleotide sequence ID" value="NZ_OZ034688.1"/>
</dbReference>
<evidence type="ECO:0000256" key="2">
    <source>
        <dbReference type="ARBA" id="ARBA00022741"/>
    </source>
</evidence>
<evidence type="ECO:0000256" key="1">
    <source>
        <dbReference type="ARBA" id="ARBA00022598"/>
    </source>
</evidence>
<feature type="binding site" evidence="8">
    <location>
        <position position="36"/>
    </location>
    <ligand>
        <name>L-tyrosine</name>
        <dbReference type="ChEBI" id="CHEBI:58315"/>
    </ligand>
</feature>
<dbReference type="InterPro" id="IPR014729">
    <property type="entry name" value="Rossmann-like_a/b/a_fold"/>
</dbReference>
<dbReference type="SUPFAM" id="SSF55174">
    <property type="entry name" value="Alpha-L RNA-binding motif"/>
    <property type="match status" value="1"/>
</dbReference>
<dbReference type="Gene3D" id="3.40.50.620">
    <property type="entry name" value="HUPs"/>
    <property type="match status" value="1"/>
</dbReference>
<proteinExistence type="inferred from homology"/>
<evidence type="ECO:0000313" key="11">
    <source>
        <dbReference type="EMBL" id="CAL1329413.1"/>
    </source>
</evidence>
<evidence type="ECO:0000256" key="7">
    <source>
        <dbReference type="ARBA" id="ARBA00048248"/>
    </source>
</evidence>
<keyword evidence="4 9" id="KW-0694">RNA-binding</keyword>
<keyword evidence="12" id="KW-1185">Reference proteome</keyword>
<evidence type="ECO:0000256" key="9">
    <source>
        <dbReference type="PROSITE-ProRule" id="PRU00182"/>
    </source>
</evidence>
<comment type="function">
    <text evidence="8">Catalyzes the attachment of tyrosine to tRNA(Tyr) in a two-step reaction: tyrosine is first activated by ATP to form Tyr-AMP and then transferred to the acceptor end of tRNA(Tyr).</text>
</comment>
<dbReference type="Proteomes" id="UP001497533">
    <property type="component" value="Chromosome"/>
</dbReference>
<keyword evidence="6 8" id="KW-0030">Aminoacyl-tRNA synthetase</keyword>
<dbReference type="PANTHER" id="PTHR11766">
    <property type="entry name" value="TYROSYL-TRNA SYNTHETASE"/>
    <property type="match status" value="1"/>
</dbReference>
<comment type="catalytic activity">
    <reaction evidence="7 8">
        <text>tRNA(Tyr) + L-tyrosine + ATP = L-tyrosyl-tRNA(Tyr) + AMP + diphosphate + H(+)</text>
        <dbReference type="Rhea" id="RHEA:10220"/>
        <dbReference type="Rhea" id="RHEA-COMP:9706"/>
        <dbReference type="Rhea" id="RHEA-COMP:9707"/>
        <dbReference type="ChEBI" id="CHEBI:15378"/>
        <dbReference type="ChEBI" id="CHEBI:30616"/>
        <dbReference type="ChEBI" id="CHEBI:33019"/>
        <dbReference type="ChEBI" id="CHEBI:58315"/>
        <dbReference type="ChEBI" id="CHEBI:78442"/>
        <dbReference type="ChEBI" id="CHEBI:78536"/>
        <dbReference type="ChEBI" id="CHEBI:456215"/>
        <dbReference type="EC" id="6.1.1.1"/>
    </reaction>
</comment>
<dbReference type="CDD" id="cd00165">
    <property type="entry name" value="S4"/>
    <property type="match status" value="1"/>
</dbReference>
<keyword evidence="2 8" id="KW-0547">Nucleotide-binding</keyword>
<keyword evidence="5 8" id="KW-0648">Protein biosynthesis</keyword>
<evidence type="ECO:0000256" key="5">
    <source>
        <dbReference type="ARBA" id="ARBA00022917"/>
    </source>
</evidence>
<evidence type="ECO:0000256" key="4">
    <source>
        <dbReference type="ARBA" id="ARBA00022884"/>
    </source>
</evidence>
<dbReference type="InterPro" id="IPR002307">
    <property type="entry name" value="Tyr-tRNA-ligase"/>
</dbReference>
<feature type="binding site" evidence="8">
    <location>
        <position position="237"/>
    </location>
    <ligand>
        <name>ATP</name>
        <dbReference type="ChEBI" id="CHEBI:30616"/>
    </ligand>
</feature>
<reference evidence="11" key="1">
    <citation type="submission" date="2024-04" db="EMBL/GenBank/DDBJ databases">
        <authorList>
            <person name="Manzano-Marin A."/>
            <person name="Manzano-Marin A."/>
            <person name="Alejandro Manzano Marin A."/>
        </authorList>
    </citation>
    <scope>NUCLEOTIDE SEQUENCE [LARGE SCALE GENOMIC DNA]</scope>
    <source>
        <strain evidence="11">TABTEA</strain>
    </source>
</reference>
<dbReference type="CDD" id="cd00805">
    <property type="entry name" value="TyrRS_core"/>
    <property type="match status" value="1"/>
</dbReference>
<dbReference type="EC" id="6.1.1.1" evidence="8"/>
<dbReference type="Pfam" id="PF00579">
    <property type="entry name" value="tRNA-synt_1b"/>
    <property type="match status" value="1"/>
</dbReference>
<accession>A0ABP1CE59</accession>
<comment type="subcellular location">
    <subcellularLocation>
        <location evidence="8">Cytoplasm</location>
    </subcellularLocation>
</comment>
<dbReference type="PROSITE" id="PS50889">
    <property type="entry name" value="S4"/>
    <property type="match status" value="1"/>
</dbReference>
<dbReference type="Gene3D" id="3.10.290.10">
    <property type="entry name" value="RNA-binding S4 domain"/>
    <property type="match status" value="1"/>
</dbReference>
<dbReference type="Pfam" id="PF22421">
    <property type="entry name" value="SYY_C-terminal"/>
    <property type="match status" value="1"/>
</dbReference>
<dbReference type="InterPro" id="IPR024088">
    <property type="entry name" value="Tyr-tRNA-ligase_bac-type"/>
</dbReference>
<evidence type="ECO:0000256" key="3">
    <source>
        <dbReference type="ARBA" id="ARBA00022840"/>
    </source>
</evidence>
<evidence type="ECO:0000259" key="10">
    <source>
        <dbReference type="Pfam" id="PF22421"/>
    </source>
</evidence>
<dbReference type="PANTHER" id="PTHR11766:SF0">
    <property type="entry name" value="TYROSINE--TRNA LIGASE, MITOCHONDRIAL"/>
    <property type="match status" value="1"/>
</dbReference>
<evidence type="ECO:0000313" key="12">
    <source>
        <dbReference type="Proteomes" id="UP001497533"/>
    </source>
</evidence>
<comment type="subunit">
    <text evidence="8">Homodimer.</text>
</comment>
<feature type="short sequence motif" description="'HIGH' region" evidence="8">
    <location>
        <begin position="41"/>
        <end position="50"/>
    </location>
</feature>
<dbReference type="EMBL" id="OZ034688">
    <property type="protein sequence ID" value="CAL1329413.1"/>
    <property type="molecule type" value="Genomic_DNA"/>
</dbReference>
<dbReference type="PRINTS" id="PR01040">
    <property type="entry name" value="TRNASYNTHTYR"/>
</dbReference>
<gene>
    <name evidence="8 11" type="primary">tyrS</name>
    <name evidence="11" type="ORF">PRHACTZTBTEA_496</name>
</gene>
<dbReference type="NCBIfam" id="TIGR00234">
    <property type="entry name" value="tyrS"/>
    <property type="match status" value="1"/>
</dbReference>
<dbReference type="HAMAP" id="MF_02006">
    <property type="entry name" value="Tyr_tRNA_synth_type1"/>
    <property type="match status" value="1"/>
</dbReference>
<name>A0ABP1CE59_9GAMM</name>
<dbReference type="PROSITE" id="PS00178">
    <property type="entry name" value="AA_TRNA_LIGASE_I"/>
    <property type="match status" value="1"/>
</dbReference>
<dbReference type="Gene3D" id="1.10.240.10">
    <property type="entry name" value="Tyrosyl-Transfer RNA Synthetase"/>
    <property type="match status" value="1"/>
</dbReference>
<dbReference type="GO" id="GO:0004831">
    <property type="term" value="F:tyrosine-tRNA ligase activity"/>
    <property type="evidence" value="ECO:0007669"/>
    <property type="project" value="UniProtKB-EC"/>
</dbReference>
<keyword evidence="8" id="KW-0963">Cytoplasm</keyword>
<feature type="domain" description="Tyrosine--tRNA ligase SYY-like C-terminal" evidence="10">
    <location>
        <begin position="337"/>
        <end position="419"/>
    </location>
</feature>
<dbReference type="SUPFAM" id="SSF52374">
    <property type="entry name" value="Nucleotidylyl transferase"/>
    <property type="match status" value="1"/>
</dbReference>
<feature type="short sequence motif" description="'KMSKS' region" evidence="8">
    <location>
        <begin position="234"/>
        <end position="238"/>
    </location>
</feature>
<feature type="binding site" evidence="8">
    <location>
        <position position="178"/>
    </location>
    <ligand>
        <name>L-tyrosine</name>
        <dbReference type="ChEBI" id="CHEBI:58315"/>
    </ligand>
</feature>
<keyword evidence="1 8" id="KW-0436">Ligase</keyword>
<dbReference type="InterPro" id="IPR002305">
    <property type="entry name" value="aa-tRNA-synth_Ic"/>
</dbReference>
<protein>
    <recommendedName>
        <fullName evidence="8">Tyrosine--tRNA ligase</fullName>
        <ecNumber evidence="8">6.1.1.1</ecNumber>
    </recommendedName>
    <alternativeName>
        <fullName evidence="8">Tyrosyl-tRNA synthetase</fullName>
        <shortName evidence="8">TyrRS</shortName>
    </alternativeName>
</protein>
<evidence type="ECO:0000256" key="8">
    <source>
        <dbReference type="HAMAP-Rule" id="MF_02006"/>
    </source>
</evidence>
<dbReference type="InterPro" id="IPR054608">
    <property type="entry name" value="SYY-like_C"/>
</dbReference>